<accession>A0A6P1T8Z2</accession>
<evidence type="ECO:0000256" key="1">
    <source>
        <dbReference type="SAM" id="SignalP"/>
    </source>
</evidence>
<dbReference type="Proteomes" id="UP000563601">
    <property type="component" value="Unassembled WGS sequence"/>
</dbReference>
<reference evidence="3 4" key="1">
    <citation type="submission" date="2020-01" db="EMBL/GenBank/DDBJ databases">
        <title>The possibility of degradation of plastic by Microbulbifer hydrolyticus IRE-31.</title>
        <authorList>
            <person name="Liu L."/>
        </authorList>
    </citation>
    <scope>NUCLEOTIDE SEQUENCE [LARGE SCALE GENOMIC DNA]</scope>
    <source>
        <strain evidence="3 4">IRE-31</strain>
    </source>
</reference>
<dbReference type="PROSITE" id="PS51257">
    <property type="entry name" value="PROKAR_LIPOPROTEIN"/>
    <property type="match status" value="1"/>
</dbReference>
<feature type="signal peptide" evidence="1">
    <location>
        <begin position="1"/>
        <end position="25"/>
    </location>
</feature>
<dbReference type="SUPFAM" id="SSF81853">
    <property type="entry name" value="Family 10 polysaccharide lyase"/>
    <property type="match status" value="1"/>
</dbReference>
<evidence type="ECO:0000313" key="5">
    <source>
        <dbReference type="Proteomes" id="UP000563601"/>
    </source>
</evidence>
<dbReference type="GO" id="GO:0030570">
    <property type="term" value="F:pectate lyase activity"/>
    <property type="evidence" value="ECO:0007669"/>
    <property type="project" value="UniProtKB-EC"/>
</dbReference>
<keyword evidence="2" id="KW-0456">Lyase</keyword>
<dbReference type="Proteomes" id="UP000464675">
    <property type="component" value="Chromosome"/>
</dbReference>
<proteinExistence type="predicted"/>
<dbReference type="InterPro" id="IPR012669">
    <property type="entry name" value="Pectate_lyase"/>
</dbReference>
<dbReference type="Gene3D" id="1.50.10.20">
    <property type="match status" value="1"/>
</dbReference>
<dbReference type="OrthoDB" id="9804686at2"/>
<feature type="chain" id="PRO_5044645530" evidence="1">
    <location>
        <begin position="26"/>
        <end position="397"/>
    </location>
</feature>
<dbReference type="EMBL" id="CP047491">
    <property type="protein sequence ID" value="QHQ38205.1"/>
    <property type="molecule type" value="Genomic_DNA"/>
</dbReference>
<evidence type="ECO:0000313" key="3">
    <source>
        <dbReference type="EMBL" id="QHQ38205.1"/>
    </source>
</evidence>
<organism evidence="2 5">
    <name type="scientific">Microbulbifer hydrolyticus</name>
    <dbReference type="NCBI Taxonomy" id="48074"/>
    <lineage>
        <taxon>Bacteria</taxon>
        <taxon>Pseudomonadati</taxon>
        <taxon>Pseudomonadota</taxon>
        <taxon>Gammaproteobacteria</taxon>
        <taxon>Cellvibrionales</taxon>
        <taxon>Microbulbiferaceae</taxon>
        <taxon>Microbulbifer</taxon>
    </lineage>
</organism>
<gene>
    <name evidence="3" type="primary">pelA</name>
    <name evidence="3" type="ORF">GTQ55_03835</name>
    <name evidence="2" type="ORF">HNQ53_001200</name>
</gene>
<dbReference type="Pfam" id="PF09492">
    <property type="entry name" value="Pec_lyase"/>
    <property type="match status" value="1"/>
</dbReference>
<dbReference type="EC" id="4.2.2.2" evidence="3"/>
<keyword evidence="4" id="KW-1185">Reference proteome</keyword>
<dbReference type="EMBL" id="JACHHR010000002">
    <property type="protein sequence ID" value="MBB5210982.1"/>
    <property type="molecule type" value="Genomic_DNA"/>
</dbReference>
<protein>
    <submittedName>
        <fullName evidence="2 3">Pectate lyase</fullName>
        <ecNumber evidence="3">4.2.2.2</ecNumber>
    </submittedName>
</protein>
<evidence type="ECO:0000313" key="2">
    <source>
        <dbReference type="EMBL" id="MBB5210982.1"/>
    </source>
</evidence>
<name>A0A6P1T8Z2_9GAMM</name>
<reference evidence="2 5" key="2">
    <citation type="submission" date="2020-08" db="EMBL/GenBank/DDBJ databases">
        <title>Genomic Encyclopedia of Type Strains, Phase IV (KMG-IV): sequencing the most valuable type-strain genomes for metagenomic binning, comparative biology and taxonomic classification.</title>
        <authorList>
            <person name="Goeker M."/>
        </authorList>
    </citation>
    <scope>NUCLEOTIDE SEQUENCE [LARGE SCALE GENOMIC DNA]</scope>
    <source>
        <strain evidence="2 5">DSM 11525</strain>
    </source>
</reference>
<dbReference type="RefSeq" id="WP_161857541.1">
    <property type="nucleotide sequence ID" value="NZ_CP047491.1"/>
</dbReference>
<evidence type="ECO:0000313" key="4">
    <source>
        <dbReference type="Proteomes" id="UP000464675"/>
    </source>
</evidence>
<keyword evidence="1" id="KW-0732">Signal</keyword>
<dbReference type="AlphaFoldDB" id="A0A6P1T8Z2"/>
<sequence>MKLPHIPARSLLLSTLMLVISGCSAEAGPLDSLQPARTMAEYRAMSEQLYKLDQAAVKAEARAAGLDKSPKPNKAKRFGFDAKQAAKDSAFFASEEGRQIAENLLTFQTPSGGWSKRTDMSVPREKGQQFGVEKDYVPTFDNLATSTQFWVMVNACNSLKETRYCDSAARALKYILIAQYPNGGWPQTFPLRGKYHDYITYNDTAITSLLTIVAAAANGDPRLDFVPDELCELAAGSLQRALEMVVATQVEVDGKPAIWGAQHDAETLEPTAARAFEPVALASSESADLVLFLMSLEQPPEPIQQSIENAKAWFDKHRIDGLRYRRDGNLPSLVPEEDADPLWARFYDIDSDRPVFGDRDGKVYFDVDKVSEERRRGYAWYTEQPYKVVKEYRKWQR</sequence>
<dbReference type="NCBIfam" id="TIGR02474">
    <property type="entry name" value="pec_lyase"/>
    <property type="match status" value="1"/>
</dbReference>